<accession>A0A7K3WRX3</accession>
<comment type="caution">
    <text evidence="2">The sequence shown here is derived from an EMBL/GenBank/DDBJ whole genome shotgun (WGS) entry which is preliminary data.</text>
</comment>
<gene>
    <name evidence="2" type="ORF">G3O08_12990</name>
</gene>
<proteinExistence type="predicted"/>
<evidence type="ECO:0000313" key="2">
    <source>
        <dbReference type="EMBL" id="NEN24420.1"/>
    </source>
</evidence>
<dbReference type="Proteomes" id="UP000486602">
    <property type="component" value="Unassembled WGS sequence"/>
</dbReference>
<sequence>MKVLKPTLYFLSFLFLISCSSKSHLGEKVKEPFTGSKYESSSRYFRGTGKGVSIKDNIARSKADLDAKNQLASQVSTTMKNVTDQYLGQTENENSTEVADKFQSLTREVMNTGLADLRKIGEEKYHDGTNYTVFVAYEINKNAMFRFMKKQAKTDSKIDKQTLKTIEDILDRQIAETEE</sequence>
<evidence type="ECO:0000313" key="3">
    <source>
        <dbReference type="Proteomes" id="UP000486602"/>
    </source>
</evidence>
<dbReference type="EMBL" id="JAAGVY010000025">
    <property type="protein sequence ID" value="NEN24420.1"/>
    <property type="molecule type" value="Genomic_DNA"/>
</dbReference>
<dbReference type="RefSeq" id="WP_163285812.1">
    <property type="nucleotide sequence ID" value="NZ_JAAGVY010000025.1"/>
</dbReference>
<reference evidence="2 3" key="1">
    <citation type="submission" date="2020-02" db="EMBL/GenBank/DDBJ databases">
        <title>Out from the shadows clarifying the taxonomy of the family Cryomorphaceae and related taxa by utilizing the GTDB taxonomic framework.</title>
        <authorList>
            <person name="Bowman J.P."/>
        </authorList>
    </citation>
    <scope>NUCLEOTIDE SEQUENCE [LARGE SCALE GENOMIC DNA]</scope>
    <source>
        <strain evidence="2 3">QSSC 1-22</strain>
    </source>
</reference>
<feature type="signal peptide" evidence="1">
    <location>
        <begin position="1"/>
        <end position="25"/>
    </location>
</feature>
<dbReference type="AlphaFoldDB" id="A0A7K3WRX3"/>
<protein>
    <recommendedName>
        <fullName evidence="4">LPP20 lipoprotein</fullName>
    </recommendedName>
</protein>
<evidence type="ECO:0000256" key="1">
    <source>
        <dbReference type="SAM" id="SignalP"/>
    </source>
</evidence>
<keyword evidence="1" id="KW-0732">Signal</keyword>
<evidence type="ECO:0008006" key="4">
    <source>
        <dbReference type="Google" id="ProtNLM"/>
    </source>
</evidence>
<dbReference type="PROSITE" id="PS51257">
    <property type="entry name" value="PROKAR_LIPOPROTEIN"/>
    <property type="match status" value="1"/>
</dbReference>
<keyword evidence="3" id="KW-1185">Reference proteome</keyword>
<organism evidence="2 3">
    <name type="scientific">Cryomorpha ignava</name>
    <dbReference type="NCBI Taxonomy" id="101383"/>
    <lineage>
        <taxon>Bacteria</taxon>
        <taxon>Pseudomonadati</taxon>
        <taxon>Bacteroidota</taxon>
        <taxon>Flavobacteriia</taxon>
        <taxon>Flavobacteriales</taxon>
        <taxon>Cryomorphaceae</taxon>
        <taxon>Cryomorpha</taxon>
    </lineage>
</organism>
<feature type="chain" id="PRO_5029785347" description="LPP20 lipoprotein" evidence="1">
    <location>
        <begin position="26"/>
        <end position="179"/>
    </location>
</feature>
<name>A0A7K3WRX3_9FLAO</name>